<protein>
    <submittedName>
        <fullName evidence="5">TetR/AcrR family transcriptional regulator</fullName>
    </submittedName>
</protein>
<dbReference type="PANTHER" id="PTHR43479:SF22">
    <property type="entry name" value="TRANSCRIPTIONAL REGULATOR, TETR FAMILY"/>
    <property type="match status" value="1"/>
</dbReference>
<feature type="DNA-binding region" description="H-T-H motif" evidence="3">
    <location>
        <begin position="24"/>
        <end position="43"/>
    </location>
</feature>
<dbReference type="Pfam" id="PF00440">
    <property type="entry name" value="TetR_N"/>
    <property type="match status" value="1"/>
</dbReference>
<dbReference type="EMBL" id="JAKTTI010000017">
    <property type="protein sequence ID" value="MCH1625962.1"/>
    <property type="molecule type" value="Genomic_DNA"/>
</dbReference>
<evidence type="ECO:0000259" key="4">
    <source>
        <dbReference type="PROSITE" id="PS50977"/>
    </source>
</evidence>
<gene>
    <name evidence="5" type="ORF">MJG50_11535</name>
</gene>
<proteinExistence type="predicted"/>
<dbReference type="SUPFAM" id="SSF46689">
    <property type="entry name" value="Homeodomain-like"/>
    <property type="match status" value="1"/>
</dbReference>
<comment type="caution">
    <text evidence="5">The sequence shown here is derived from an EMBL/GenBank/DDBJ whole genome shotgun (WGS) entry which is preliminary data.</text>
</comment>
<evidence type="ECO:0000256" key="2">
    <source>
        <dbReference type="ARBA" id="ARBA00023125"/>
    </source>
</evidence>
<dbReference type="Gene3D" id="1.10.357.10">
    <property type="entry name" value="Tetracycline Repressor, domain 2"/>
    <property type="match status" value="1"/>
</dbReference>
<dbReference type="InterPro" id="IPR050624">
    <property type="entry name" value="HTH-type_Tx_Regulator"/>
</dbReference>
<feature type="domain" description="HTH tetR-type" evidence="4">
    <location>
        <begin position="1"/>
        <end position="61"/>
    </location>
</feature>
<evidence type="ECO:0000313" key="6">
    <source>
        <dbReference type="Proteomes" id="UP001431131"/>
    </source>
</evidence>
<organism evidence="5 6">
    <name type="scientific">Fredinandcohnia quinoae</name>
    <dbReference type="NCBI Taxonomy" id="2918902"/>
    <lineage>
        <taxon>Bacteria</taxon>
        <taxon>Bacillati</taxon>
        <taxon>Bacillota</taxon>
        <taxon>Bacilli</taxon>
        <taxon>Bacillales</taxon>
        <taxon>Bacillaceae</taxon>
        <taxon>Fredinandcohnia</taxon>
    </lineage>
</organism>
<evidence type="ECO:0000256" key="1">
    <source>
        <dbReference type="ARBA" id="ARBA00022491"/>
    </source>
</evidence>
<name>A0AAW5E7G5_9BACI</name>
<keyword evidence="2 3" id="KW-0238">DNA-binding</keyword>
<dbReference type="PROSITE" id="PS50977">
    <property type="entry name" value="HTH_TETR_2"/>
    <property type="match status" value="1"/>
</dbReference>
<reference evidence="5" key="1">
    <citation type="submission" date="2022-02" db="EMBL/GenBank/DDBJ databases">
        <title>Fredinandcohnia quinoae sp. nov. isolated from Chenopodium quinoa seeds.</title>
        <authorList>
            <person name="Saati-Santamaria Z."/>
            <person name="Flores-Felix J.D."/>
            <person name="Igual J.M."/>
            <person name="Velazquez E."/>
            <person name="Garcia-Fraile P."/>
            <person name="Martinez-Molina E."/>
        </authorList>
    </citation>
    <scope>NUCLEOTIDE SEQUENCE</scope>
    <source>
        <strain evidence="5">SECRCQ15</strain>
    </source>
</reference>
<keyword evidence="1" id="KW-0678">Repressor</keyword>
<dbReference type="InterPro" id="IPR009057">
    <property type="entry name" value="Homeodomain-like_sf"/>
</dbReference>
<dbReference type="AlphaFoldDB" id="A0AAW5E7G5"/>
<accession>A0AAW5E7G5</accession>
<dbReference type="RefSeq" id="WP_240255888.1">
    <property type="nucleotide sequence ID" value="NZ_JAKTTI010000017.1"/>
</dbReference>
<keyword evidence="6" id="KW-1185">Reference proteome</keyword>
<dbReference type="InterPro" id="IPR001647">
    <property type="entry name" value="HTH_TetR"/>
</dbReference>
<sequence>MVKKQLIMEKAIELFAKQGFEATSVQQITEQCGISKGAFYLSFKSKGELIVALIDHFMMQFTSDIDHLVRYSKDDEQLLYKFYYATFTAFNKHSDFAKILMKEQTQSLNEEFLVKMHYYNRIVEENIQNMLERLYGDEVNQIKYDLVYCVKGFMSMYSELFLFHKLSLDMETLCESLVEKTRLLAKHTTIPFITKEIIGMTRTQIEEVTKEQIIDAIDQKIEEIEEPIVSESMVLLKQQLQVPNHSPAIVKGLLENIRNHPHCKWISYLIRSYFQLY</sequence>
<dbReference type="GO" id="GO:0003677">
    <property type="term" value="F:DNA binding"/>
    <property type="evidence" value="ECO:0007669"/>
    <property type="project" value="UniProtKB-UniRule"/>
</dbReference>
<dbReference type="PRINTS" id="PR00455">
    <property type="entry name" value="HTHTETR"/>
</dbReference>
<evidence type="ECO:0000256" key="3">
    <source>
        <dbReference type="PROSITE-ProRule" id="PRU00335"/>
    </source>
</evidence>
<dbReference type="Proteomes" id="UP001431131">
    <property type="component" value="Unassembled WGS sequence"/>
</dbReference>
<dbReference type="PANTHER" id="PTHR43479">
    <property type="entry name" value="ACREF/ENVCD OPERON REPRESSOR-RELATED"/>
    <property type="match status" value="1"/>
</dbReference>
<evidence type="ECO:0000313" key="5">
    <source>
        <dbReference type="EMBL" id="MCH1625962.1"/>
    </source>
</evidence>